<feature type="region of interest" description="Disordered" evidence="1">
    <location>
        <begin position="84"/>
        <end position="103"/>
    </location>
</feature>
<dbReference type="AlphaFoldDB" id="A0A6J4L3I9"/>
<gene>
    <name evidence="2" type="ORF">AVDCRST_MAG89-1736</name>
</gene>
<reference evidence="2" key="1">
    <citation type="submission" date="2020-02" db="EMBL/GenBank/DDBJ databases">
        <authorList>
            <person name="Meier V. D."/>
        </authorList>
    </citation>
    <scope>NUCLEOTIDE SEQUENCE</scope>
    <source>
        <strain evidence="2">AVDCRST_MAG89</strain>
    </source>
</reference>
<evidence type="ECO:0000313" key="2">
    <source>
        <dbReference type="EMBL" id="CAA9322901.1"/>
    </source>
</evidence>
<dbReference type="EMBL" id="CADCTV010000371">
    <property type="protein sequence ID" value="CAA9322901.1"/>
    <property type="molecule type" value="Genomic_DNA"/>
</dbReference>
<organism evidence="2">
    <name type="scientific">uncultured Gemmatimonadota bacterium</name>
    <dbReference type="NCBI Taxonomy" id="203437"/>
    <lineage>
        <taxon>Bacteria</taxon>
        <taxon>Pseudomonadati</taxon>
        <taxon>Gemmatimonadota</taxon>
        <taxon>environmental samples</taxon>
    </lineage>
</organism>
<accession>A0A6J4L3I9</accession>
<proteinExistence type="predicted"/>
<name>A0A6J4L3I9_9BACT</name>
<evidence type="ECO:0000256" key="1">
    <source>
        <dbReference type="SAM" id="MobiDB-lite"/>
    </source>
</evidence>
<sequence length="103" mass="11094">MGFSQCYSSAAAFDSAKNPTGAAFTVYKKIRPGEPGLIEKGRGTHHPNEGRRCCAACISPGTGRRCPAYRYRWYANHARIPAKKNRQSAMESNAGVHPPGVAA</sequence>
<protein>
    <submittedName>
        <fullName evidence="2">Uncharacterized protein</fullName>
    </submittedName>
</protein>